<name>A0A0A9CUA2_ARUDO</name>
<sequence length="125" mass="13465">MRPASSHSMVARSRRSMSTVEHGASMANDDLRPPIIRTRRPPDPARRRGRLRISKTSPQAARSTGAQPPVSMASGQEKSFHWLRHGVPTSQRAKTAAAAEASMGLRGLDGSERGCFIHLSGPDGV</sequence>
<reference evidence="2" key="2">
    <citation type="journal article" date="2015" name="Data Brief">
        <title>Shoot transcriptome of the giant reed, Arundo donax.</title>
        <authorList>
            <person name="Barrero R.A."/>
            <person name="Guerrero F.D."/>
            <person name="Moolhuijzen P."/>
            <person name="Goolsby J.A."/>
            <person name="Tidwell J."/>
            <person name="Bellgard S.E."/>
            <person name="Bellgard M.I."/>
        </authorList>
    </citation>
    <scope>NUCLEOTIDE SEQUENCE</scope>
    <source>
        <tissue evidence="2">Shoot tissue taken approximately 20 cm above the soil surface</tissue>
    </source>
</reference>
<dbReference type="EMBL" id="GBRH01218764">
    <property type="protein sequence ID" value="JAD79131.1"/>
    <property type="molecule type" value="Transcribed_RNA"/>
</dbReference>
<evidence type="ECO:0000313" key="2">
    <source>
        <dbReference type="EMBL" id="JAD79131.1"/>
    </source>
</evidence>
<evidence type="ECO:0000256" key="1">
    <source>
        <dbReference type="SAM" id="MobiDB-lite"/>
    </source>
</evidence>
<organism evidence="2">
    <name type="scientific">Arundo donax</name>
    <name type="common">Giant reed</name>
    <name type="synonym">Donax arundinaceus</name>
    <dbReference type="NCBI Taxonomy" id="35708"/>
    <lineage>
        <taxon>Eukaryota</taxon>
        <taxon>Viridiplantae</taxon>
        <taxon>Streptophyta</taxon>
        <taxon>Embryophyta</taxon>
        <taxon>Tracheophyta</taxon>
        <taxon>Spermatophyta</taxon>
        <taxon>Magnoliopsida</taxon>
        <taxon>Liliopsida</taxon>
        <taxon>Poales</taxon>
        <taxon>Poaceae</taxon>
        <taxon>PACMAD clade</taxon>
        <taxon>Arundinoideae</taxon>
        <taxon>Arundineae</taxon>
        <taxon>Arundo</taxon>
    </lineage>
</organism>
<feature type="region of interest" description="Disordered" evidence="1">
    <location>
        <begin position="1"/>
        <end position="80"/>
    </location>
</feature>
<feature type="compositionally biased region" description="Polar residues" evidence="1">
    <location>
        <begin position="54"/>
        <end position="66"/>
    </location>
</feature>
<reference evidence="2" key="1">
    <citation type="submission" date="2014-09" db="EMBL/GenBank/DDBJ databases">
        <authorList>
            <person name="Magalhaes I.L.F."/>
            <person name="Oliveira U."/>
            <person name="Santos F.R."/>
            <person name="Vidigal T.H.D.A."/>
            <person name="Brescovit A.D."/>
            <person name="Santos A.J."/>
        </authorList>
    </citation>
    <scope>NUCLEOTIDE SEQUENCE</scope>
    <source>
        <tissue evidence="2">Shoot tissue taken approximately 20 cm above the soil surface</tissue>
    </source>
</reference>
<dbReference type="AlphaFoldDB" id="A0A0A9CUA2"/>
<proteinExistence type="predicted"/>
<accession>A0A0A9CUA2</accession>
<protein>
    <submittedName>
        <fullName evidence="2">Uncharacterized protein</fullName>
    </submittedName>
</protein>